<proteinExistence type="predicted"/>
<accession>A0A8J5X7W8</accession>
<comment type="caution">
    <text evidence="2">The sequence shown here is derived from an EMBL/GenBank/DDBJ whole genome shotgun (WGS) entry which is preliminary data.</text>
</comment>
<dbReference type="Proteomes" id="UP000729402">
    <property type="component" value="Unassembled WGS sequence"/>
</dbReference>
<gene>
    <name evidence="2" type="ORF">GUJ93_ZPchr0013g37395</name>
</gene>
<evidence type="ECO:0000256" key="1">
    <source>
        <dbReference type="SAM" id="MobiDB-lite"/>
    </source>
</evidence>
<dbReference type="EMBL" id="JAAALK010000079">
    <property type="protein sequence ID" value="KAG8099457.1"/>
    <property type="molecule type" value="Genomic_DNA"/>
</dbReference>
<evidence type="ECO:0000313" key="3">
    <source>
        <dbReference type="Proteomes" id="UP000729402"/>
    </source>
</evidence>
<feature type="region of interest" description="Disordered" evidence="1">
    <location>
        <begin position="1"/>
        <end position="48"/>
    </location>
</feature>
<reference evidence="2" key="2">
    <citation type="submission" date="2021-02" db="EMBL/GenBank/DDBJ databases">
        <authorList>
            <person name="Kimball J.A."/>
            <person name="Haas M.W."/>
            <person name="Macchietto M."/>
            <person name="Kono T."/>
            <person name="Duquette J."/>
            <person name="Shao M."/>
        </authorList>
    </citation>
    <scope>NUCLEOTIDE SEQUENCE</scope>
    <source>
        <tissue evidence="2">Fresh leaf tissue</tissue>
    </source>
</reference>
<sequence>MAPRRSPGDSGRASRVRPSSLASPPQSLAPPAAGSAPVPCAAGRRISGSPSKLLLFPLRRSGGAAGRQISGSPSELLC</sequence>
<protein>
    <submittedName>
        <fullName evidence="2">Uncharacterized protein</fullName>
    </submittedName>
</protein>
<feature type="compositionally biased region" description="Low complexity" evidence="1">
    <location>
        <begin position="18"/>
        <end position="42"/>
    </location>
</feature>
<evidence type="ECO:0000313" key="2">
    <source>
        <dbReference type="EMBL" id="KAG8099457.1"/>
    </source>
</evidence>
<name>A0A8J5X7W8_ZIZPA</name>
<organism evidence="2 3">
    <name type="scientific">Zizania palustris</name>
    <name type="common">Northern wild rice</name>
    <dbReference type="NCBI Taxonomy" id="103762"/>
    <lineage>
        <taxon>Eukaryota</taxon>
        <taxon>Viridiplantae</taxon>
        <taxon>Streptophyta</taxon>
        <taxon>Embryophyta</taxon>
        <taxon>Tracheophyta</taxon>
        <taxon>Spermatophyta</taxon>
        <taxon>Magnoliopsida</taxon>
        <taxon>Liliopsida</taxon>
        <taxon>Poales</taxon>
        <taxon>Poaceae</taxon>
        <taxon>BOP clade</taxon>
        <taxon>Oryzoideae</taxon>
        <taxon>Oryzeae</taxon>
        <taxon>Zizaniinae</taxon>
        <taxon>Zizania</taxon>
    </lineage>
</organism>
<reference evidence="2" key="1">
    <citation type="journal article" date="2021" name="bioRxiv">
        <title>Whole Genome Assembly and Annotation of Northern Wild Rice, Zizania palustris L., Supports a Whole Genome Duplication in the Zizania Genus.</title>
        <authorList>
            <person name="Haas M."/>
            <person name="Kono T."/>
            <person name="Macchietto M."/>
            <person name="Millas R."/>
            <person name="McGilp L."/>
            <person name="Shao M."/>
            <person name="Duquette J."/>
            <person name="Hirsch C.N."/>
            <person name="Kimball J."/>
        </authorList>
    </citation>
    <scope>NUCLEOTIDE SEQUENCE</scope>
    <source>
        <tissue evidence="2">Fresh leaf tissue</tissue>
    </source>
</reference>
<keyword evidence="3" id="KW-1185">Reference proteome</keyword>
<dbReference type="AlphaFoldDB" id="A0A8J5X7W8"/>